<sequence>MIEQKNEWLVVVWNDGISQFFIERLTATEEEIKRYLLSLIEDDKKLSQETCNDCTDSIDGIGSYEEPVTEGFMAFHAYASFDTYHIEYEARPLNKIKDATEMIEEL</sequence>
<dbReference type="Proteomes" id="UP001644750">
    <property type="component" value="Unassembled WGS sequence"/>
</dbReference>
<evidence type="ECO:0000313" key="2">
    <source>
        <dbReference type="Proteomes" id="UP001644750"/>
    </source>
</evidence>
<reference evidence="1 2" key="1">
    <citation type="journal article" date="2020" name="Cell Host Microbe">
        <title>Functional and Genomic Variation between Human-Derived Isolates of Lachnospiraceae Reveals Inter- and Intra-Species Diversity.</title>
        <authorList>
            <person name="Sorbara M.T."/>
            <person name="Littmann E.R."/>
            <person name="Fontana E."/>
            <person name="Moody T.U."/>
            <person name="Kohout C.E."/>
            <person name="Gjonbalaj M."/>
            <person name="Eaton V."/>
            <person name="Seok R."/>
            <person name="Leiner I.M."/>
            <person name="Pamer E.G."/>
        </authorList>
    </citation>
    <scope>NUCLEOTIDE SEQUENCE [LARGE SCALE GENOMIC DNA]</scope>
    <source>
        <strain evidence="1 2">MSK.14.57</strain>
    </source>
</reference>
<dbReference type="RefSeq" id="WP_044921572.1">
    <property type="nucleotide sequence ID" value="NZ_JAAIPX010000047.1"/>
</dbReference>
<organism evidence="1 2">
    <name type="scientific">Anaerostipes hadrus</name>
    <dbReference type="NCBI Taxonomy" id="649756"/>
    <lineage>
        <taxon>Bacteria</taxon>
        <taxon>Bacillati</taxon>
        <taxon>Bacillota</taxon>
        <taxon>Clostridia</taxon>
        <taxon>Lachnospirales</taxon>
        <taxon>Lachnospiraceae</taxon>
        <taxon>Anaerostipes</taxon>
    </lineage>
</organism>
<protein>
    <submittedName>
        <fullName evidence="1">Uncharacterized protein</fullName>
    </submittedName>
</protein>
<dbReference type="EMBL" id="JAAITB010000016">
    <property type="protein sequence ID" value="NSJ79545.1"/>
    <property type="molecule type" value="Genomic_DNA"/>
</dbReference>
<accession>A0ABX2I183</accession>
<gene>
    <name evidence="1" type="ORF">G5A72_08120</name>
</gene>
<comment type="caution">
    <text evidence="1">The sequence shown here is derived from an EMBL/GenBank/DDBJ whole genome shotgun (WGS) entry which is preliminary data.</text>
</comment>
<evidence type="ECO:0000313" key="1">
    <source>
        <dbReference type="EMBL" id="NSJ79545.1"/>
    </source>
</evidence>
<proteinExistence type="predicted"/>
<keyword evidence="2" id="KW-1185">Reference proteome</keyword>
<name>A0ABX2I183_ANAHA</name>